<feature type="compositionally biased region" description="Polar residues" evidence="1">
    <location>
        <begin position="131"/>
        <end position="143"/>
    </location>
</feature>
<evidence type="ECO:0000313" key="2">
    <source>
        <dbReference type="EMBL" id="KAK9020289.1"/>
    </source>
</evidence>
<evidence type="ECO:0000256" key="1">
    <source>
        <dbReference type="SAM" id="MobiDB-lite"/>
    </source>
</evidence>
<gene>
    <name evidence="2" type="ORF">V6N11_054779</name>
</gene>
<proteinExistence type="predicted"/>
<evidence type="ECO:0000313" key="3">
    <source>
        <dbReference type="Proteomes" id="UP001396334"/>
    </source>
</evidence>
<reference evidence="2 3" key="1">
    <citation type="journal article" date="2024" name="G3 (Bethesda)">
        <title>Genome assembly of Hibiscus sabdariffa L. provides insights into metabolisms of medicinal natural products.</title>
        <authorList>
            <person name="Kim T."/>
        </authorList>
    </citation>
    <scope>NUCLEOTIDE SEQUENCE [LARGE SCALE GENOMIC DNA]</scope>
    <source>
        <strain evidence="2">TK-2024</strain>
        <tissue evidence="2">Old leaves</tissue>
    </source>
</reference>
<protein>
    <submittedName>
        <fullName evidence="2">Uncharacterized protein</fullName>
    </submittedName>
</protein>
<keyword evidence="3" id="KW-1185">Reference proteome</keyword>
<comment type="caution">
    <text evidence="2">The sequence shown here is derived from an EMBL/GenBank/DDBJ whole genome shotgun (WGS) entry which is preliminary data.</text>
</comment>
<dbReference type="Proteomes" id="UP001396334">
    <property type="component" value="Unassembled WGS sequence"/>
</dbReference>
<sequence>MEIGQGSSSPGLVSSKVVVPVAPHVAAVDKIIPIPVALKNGLHTDVRIANQEGKLPIKVNNGRSSSSNSLCLQGVRGTGRNLSGINVATKQINKVKRDARGPSQPVLADFVDAMTVELNNAEKLGRPLGGNKNNSILPKENSV</sequence>
<feature type="region of interest" description="Disordered" evidence="1">
    <location>
        <begin position="123"/>
        <end position="143"/>
    </location>
</feature>
<organism evidence="2 3">
    <name type="scientific">Hibiscus sabdariffa</name>
    <name type="common">roselle</name>
    <dbReference type="NCBI Taxonomy" id="183260"/>
    <lineage>
        <taxon>Eukaryota</taxon>
        <taxon>Viridiplantae</taxon>
        <taxon>Streptophyta</taxon>
        <taxon>Embryophyta</taxon>
        <taxon>Tracheophyta</taxon>
        <taxon>Spermatophyta</taxon>
        <taxon>Magnoliopsida</taxon>
        <taxon>eudicotyledons</taxon>
        <taxon>Gunneridae</taxon>
        <taxon>Pentapetalae</taxon>
        <taxon>rosids</taxon>
        <taxon>malvids</taxon>
        <taxon>Malvales</taxon>
        <taxon>Malvaceae</taxon>
        <taxon>Malvoideae</taxon>
        <taxon>Hibiscus</taxon>
    </lineage>
</organism>
<name>A0ABR2S5R9_9ROSI</name>
<dbReference type="EMBL" id="JBBPBN010000017">
    <property type="protein sequence ID" value="KAK9020289.1"/>
    <property type="molecule type" value="Genomic_DNA"/>
</dbReference>
<accession>A0ABR2S5R9</accession>